<gene>
    <name evidence="7" type="ORF">KUCA_T00004882001</name>
</gene>
<dbReference type="PANTHER" id="PTHR12684">
    <property type="entry name" value="PUTATIVE PHOSPHOTRANSFERASE"/>
    <property type="match status" value="1"/>
</dbReference>
<dbReference type="STRING" id="1382522.W6MU62"/>
<accession>W6MU62</accession>
<dbReference type="EMBL" id="HG793130">
    <property type="protein sequence ID" value="CDK28897.1"/>
    <property type="molecule type" value="Genomic_DNA"/>
</dbReference>
<keyword evidence="5" id="KW-0520">NAD</keyword>
<dbReference type="GO" id="GO:0006388">
    <property type="term" value="P:tRNA splicing, via endonucleolytic cleavage and ligation"/>
    <property type="evidence" value="ECO:0007669"/>
    <property type="project" value="TreeGrafter"/>
</dbReference>
<dbReference type="Gene3D" id="1.10.10.970">
    <property type="entry name" value="RNA 2'-phosphotransferase, Tpt1/KptA family, N-terminal domain"/>
    <property type="match status" value="1"/>
</dbReference>
<dbReference type="InterPro" id="IPR002745">
    <property type="entry name" value="Ptrans_KptA/Tpt1"/>
</dbReference>
<comment type="similarity">
    <text evidence="2">Belongs to the KptA/TPT1 family.</text>
</comment>
<evidence type="ECO:0000313" key="7">
    <source>
        <dbReference type="EMBL" id="CDK28897.1"/>
    </source>
</evidence>
<evidence type="ECO:0000256" key="2">
    <source>
        <dbReference type="ARBA" id="ARBA00009836"/>
    </source>
</evidence>
<dbReference type="GO" id="GO:0000215">
    <property type="term" value="F:tRNA 2'-phosphotransferase activity"/>
    <property type="evidence" value="ECO:0007669"/>
    <property type="project" value="UniProtKB-EC"/>
</dbReference>
<dbReference type="GeneID" id="34522275"/>
<dbReference type="InterPro" id="IPR042081">
    <property type="entry name" value="RNA_2'-PTrans_C"/>
</dbReference>
<dbReference type="Gene3D" id="3.20.170.30">
    <property type="match status" value="1"/>
</dbReference>
<dbReference type="InterPro" id="IPR042080">
    <property type="entry name" value="RNA_2'-PTrans_N"/>
</dbReference>
<dbReference type="AlphaFoldDB" id="W6MU62"/>
<reference evidence="7" key="2">
    <citation type="submission" date="2014-02" db="EMBL/GenBank/DDBJ databases">
        <title>Complete DNA sequence of /Kuraishia capsulata/ illustrates novel genomic features among budding yeasts (/Saccharomycotina/).</title>
        <authorList>
            <person name="Morales L."/>
            <person name="Noel B."/>
            <person name="Porcel B."/>
            <person name="Marcet-Houben M."/>
            <person name="Hullo M-F."/>
            <person name="Sacerdot C."/>
            <person name="Tekaia F."/>
            <person name="Leh-Louis V."/>
            <person name="Despons L."/>
            <person name="Khanna V."/>
            <person name="Aury J-M."/>
            <person name="Barbe V."/>
            <person name="Couloux A."/>
            <person name="Labadie K."/>
            <person name="Pelletier E."/>
            <person name="Souciet J-L."/>
            <person name="Boekhout T."/>
            <person name="Gabaldon T."/>
            <person name="Wincker P."/>
            <person name="Dujon B."/>
        </authorList>
    </citation>
    <scope>NUCLEOTIDE SEQUENCE</scope>
    <source>
        <strain evidence="7">CBS 1993</strain>
    </source>
</reference>
<dbReference type="PANTHER" id="PTHR12684:SF2">
    <property type="entry name" value="TRNA 2'-PHOSPHOTRANSFERASE 1"/>
    <property type="match status" value="1"/>
</dbReference>
<sequence length="214" mass="23889">MSDKRNTLISKKMSRLLRHQAEAEGLTIDAAGYVPLNELLAHPLLRSFKTTEEDVRRVIAADAKQRYGLKEDNGVVTVCAFQGHSMASVGEVGLEVVAPADWPSILIHGTYRDKFKMIQDSGLSRMKRNHIHLASGIPQFLLEKWQGEERLEEVASGLRKSCNCLIILDIDKMKMLPGIVLYRSENGVYLTPGVDGRIPAECFKKVTDQRGISL</sequence>
<organism evidence="7 8">
    <name type="scientific">Kuraishia capsulata CBS 1993</name>
    <dbReference type="NCBI Taxonomy" id="1382522"/>
    <lineage>
        <taxon>Eukaryota</taxon>
        <taxon>Fungi</taxon>
        <taxon>Dikarya</taxon>
        <taxon>Ascomycota</taxon>
        <taxon>Saccharomycotina</taxon>
        <taxon>Pichiomycetes</taxon>
        <taxon>Pichiales</taxon>
        <taxon>Pichiaceae</taxon>
        <taxon>Kuraishia</taxon>
    </lineage>
</organism>
<comment type="function">
    <text evidence="1">Catalyzes the last step of tRNA splicing, the transfer of the splice junction 2'-phosphate from ligated tRNA to NAD to produce ADP-ribose 1''-2'' cyclic phosphate.</text>
</comment>
<reference evidence="7" key="1">
    <citation type="submission" date="2013-12" db="EMBL/GenBank/DDBJ databases">
        <authorList>
            <person name="Genoscope - CEA"/>
        </authorList>
    </citation>
    <scope>NUCLEOTIDE SEQUENCE</scope>
    <source>
        <strain evidence="7">CBS 1993</strain>
    </source>
</reference>
<name>W6MU62_9ASCO</name>
<evidence type="ECO:0000256" key="5">
    <source>
        <dbReference type="ARBA" id="ARBA00023027"/>
    </source>
</evidence>
<keyword evidence="8" id="KW-1185">Reference proteome</keyword>
<protein>
    <recommendedName>
        <fullName evidence="3">2'-phosphotransferase</fullName>
        <ecNumber evidence="3">2.7.1.160</ecNumber>
    </recommendedName>
</protein>
<dbReference type="HOGENOM" id="CLU_052998_1_1_1"/>
<evidence type="ECO:0000256" key="3">
    <source>
        <dbReference type="ARBA" id="ARBA00012007"/>
    </source>
</evidence>
<evidence type="ECO:0000313" key="8">
    <source>
        <dbReference type="Proteomes" id="UP000019384"/>
    </source>
</evidence>
<dbReference type="SUPFAM" id="SSF56399">
    <property type="entry name" value="ADP-ribosylation"/>
    <property type="match status" value="1"/>
</dbReference>
<evidence type="ECO:0000256" key="1">
    <source>
        <dbReference type="ARBA" id="ARBA00003343"/>
    </source>
</evidence>
<dbReference type="Pfam" id="PF01885">
    <property type="entry name" value="PTS_2-RNA"/>
    <property type="match status" value="1"/>
</dbReference>
<comment type="catalytic activity">
    <reaction evidence="6">
        <text>2'-phospho-[ligated tRNA] + NAD(+) = mature tRNA + ADP-alpha-D-ribose 1'',2''-cyclic phosphate + nicotinamide</text>
        <dbReference type="Rhea" id="RHEA:23324"/>
        <dbReference type="Rhea" id="RHEA-COMP:11106"/>
        <dbReference type="Rhea" id="RHEA-COMP:11107"/>
        <dbReference type="ChEBI" id="CHEBI:17154"/>
        <dbReference type="ChEBI" id="CHEBI:57540"/>
        <dbReference type="ChEBI" id="CHEBI:76596"/>
        <dbReference type="ChEBI" id="CHEBI:82883"/>
        <dbReference type="ChEBI" id="CHEBI:85027"/>
        <dbReference type="EC" id="2.7.1.160"/>
    </reaction>
</comment>
<dbReference type="EC" id="2.7.1.160" evidence="3"/>
<evidence type="ECO:0000256" key="6">
    <source>
        <dbReference type="ARBA" id="ARBA00047949"/>
    </source>
</evidence>
<keyword evidence="4" id="KW-0808">Transferase</keyword>
<proteinExistence type="inferred from homology"/>
<evidence type="ECO:0000256" key="4">
    <source>
        <dbReference type="ARBA" id="ARBA00022679"/>
    </source>
</evidence>
<dbReference type="OrthoDB" id="419694at2759"/>
<dbReference type="Proteomes" id="UP000019384">
    <property type="component" value="Unassembled WGS sequence"/>
</dbReference>
<dbReference type="RefSeq" id="XP_022460887.1">
    <property type="nucleotide sequence ID" value="XM_022606013.1"/>
</dbReference>